<dbReference type="Pfam" id="PF04149">
    <property type="entry name" value="DUF397"/>
    <property type="match status" value="1"/>
</dbReference>
<dbReference type="EMBL" id="RFFG01000036">
    <property type="protein sequence ID" value="RMI42127.1"/>
    <property type="molecule type" value="Genomic_DNA"/>
</dbReference>
<organism evidence="2 3">
    <name type="scientific">Actinomadura harenae</name>
    <dbReference type="NCBI Taxonomy" id="2483351"/>
    <lineage>
        <taxon>Bacteria</taxon>
        <taxon>Bacillati</taxon>
        <taxon>Actinomycetota</taxon>
        <taxon>Actinomycetes</taxon>
        <taxon>Streptosporangiales</taxon>
        <taxon>Thermomonosporaceae</taxon>
        <taxon>Actinomadura</taxon>
    </lineage>
</organism>
<evidence type="ECO:0000259" key="1">
    <source>
        <dbReference type="Pfam" id="PF04149"/>
    </source>
</evidence>
<evidence type="ECO:0000313" key="3">
    <source>
        <dbReference type="Proteomes" id="UP000282674"/>
    </source>
</evidence>
<proteinExistence type="predicted"/>
<feature type="domain" description="DUF397" evidence="1">
    <location>
        <begin position="18"/>
        <end position="70"/>
    </location>
</feature>
<reference evidence="2 3" key="1">
    <citation type="submission" date="2018-10" db="EMBL/GenBank/DDBJ databases">
        <title>Isolation from soil.</title>
        <authorList>
            <person name="Hu J."/>
        </authorList>
    </citation>
    <scope>NUCLEOTIDE SEQUENCE [LARGE SCALE GENOMIC DNA]</scope>
    <source>
        <strain evidence="2 3">NEAU-Ht49</strain>
    </source>
</reference>
<dbReference type="InterPro" id="IPR007278">
    <property type="entry name" value="DUF397"/>
</dbReference>
<protein>
    <submittedName>
        <fullName evidence="2">DUF397 domain-containing protein</fullName>
    </submittedName>
</protein>
<keyword evidence="3" id="KW-1185">Reference proteome</keyword>
<dbReference type="AlphaFoldDB" id="A0A3M2LXR5"/>
<dbReference type="Proteomes" id="UP000282674">
    <property type="component" value="Unassembled WGS sequence"/>
</dbReference>
<accession>A0A3M2LXR5</accession>
<evidence type="ECO:0000313" key="2">
    <source>
        <dbReference type="EMBL" id="RMI42127.1"/>
    </source>
</evidence>
<dbReference type="OrthoDB" id="3540701at2"/>
<gene>
    <name evidence="2" type="ORF">EBO15_20835</name>
</gene>
<comment type="caution">
    <text evidence="2">The sequence shown here is derived from an EMBL/GenBank/DDBJ whole genome shotgun (WGS) entry which is preliminary data.</text>
</comment>
<name>A0A3M2LXR5_9ACTN</name>
<sequence>MPTAPRQRLTGVDLPNVTWRKARRSGGSGGSCVEVATQGSAHLARDSKDPMGPVLAFTGAEWGALLFEVKAGAHDLS</sequence>